<proteinExistence type="predicted"/>
<dbReference type="PANTHER" id="PTHR24056:SF576">
    <property type="entry name" value="SERINE_THREONINE-PROTEIN KINASE CSK1"/>
    <property type="match status" value="1"/>
</dbReference>
<dbReference type="InterPro" id="IPR050108">
    <property type="entry name" value="CDK"/>
</dbReference>
<evidence type="ECO:0000313" key="7">
    <source>
        <dbReference type="EMBL" id="CAK7234577.1"/>
    </source>
</evidence>
<comment type="catalytic activity">
    <reaction evidence="4">
        <text>L-threonyl-[protein] + ATP = O-phospho-L-threonyl-[protein] + ADP + H(+)</text>
        <dbReference type="Rhea" id="RHEA:46608"/>
        <dbReference type="Rhea" id="RHEA-COMP:11060"/>
        <dbReference type="Rhea" id="RHEA-COMP:11605"/>
        <dbReference type="ChEBI" id="CHEBI:15378"/>
        <dbReference type="ChEBI" id="CHEBI:30013"/>
        <dbReference type="ChEBI" id="CHEBI:30616"/>
        <dbReference type="ChEBI" id="CHEBI:61977"/>
        <dbReference type="ChEBI" id="CHEBI:456216"/>
        <dbReference type="EC" id="2.7.11.22"/>
    </reaction>
</comment>
<evidence type="ECO:0000259" key="6">
    <source>
        <dbReference type="PROSITE" id="PS50011"/>
    </source>
</evidence>
<accession>A0ABP0CR13</accession>
<sequence length="401" mass="43566">MAAAAQNDWRRALTATERFNNIQSIEKAAHPAALTASAFTLENDAYTSSSSREDYNAACALLAAPPGSTLGGESSTIANEDEDNDDASGIDIGAYKDCRYLASGTSADVYRSGTVALKVCTIGLDCAPHSVYREAKILKQLQTSSASSNIIQLQETFHDAEQQLVLVLPYMPLTLQAVLQNNGDNKIPRKRLQSYFVDILSALVDVHRQGIIHRDVKPSATLLKSIDGPAYLSDFGTAWHPEFSVSDEPADTKVLDIGTGPYRAPEVLFGSQAYGASVDMWAVGAMLAECARPAPHKPLFESRAVHEDGNQLGLILSIFKTIGTPTLESWPEAASFRTPPFEMYRVFEPQPWEAILSDVDEDVRDIVACLVKYNSTRLTAEQVSVMIATETTSSLDNVGRN</sequence>
<evidence type="ECO:0000256" key="4">
    <source>
        <dbReference type="ARBA" id="ARBA00047811"/>
    </source>
</evidence>
<dbReference type="GO" id="GO:0004693">
    <property type="term" value="F:cyclin-dependent protein serine/threonine kinase activity"/>
    <property type="evidence" value="ECO:0007669"/>
    <property type="project" value="UniProtKB-EC"/>
</dbReference>
<evidence type="ECO:0000313" key="8">
    <source>
        <dbReference type="Proteomes" id="UP001642406"/>
    </source>
</evidence>
<keyword evidence="7" id="KW-0418">Kinase</keyword>
<evidence type="ECO:0000256" key="2">
    <source>
        <dbReference type="ARBA" id="ARBA00022741"/>
    </source>
</evidence>
<keyword evidence="2" id="KW-0547">Nucleotide-binding</keyword>
<protein>
    <recommendedName>
        <fullName evidence="1">cyclin-dependent kinase</fullName>
        <ecNumber evidence="1">2.7.11.22</ecNumber>
    </recommendedName>
</protein>
<comment type="caution">
    <text evidence="7">The sequence shown here is derived from an EMBL/GenBank/DDBJ whole genome shotgun (WGS) entry which is preliminary data.</text>
</comment>
<name>A0ABP0CR13_9PEZI</name>
<comment type="catalytic activity">
    <reaction evidence="5">
        <text>L-seryl-[protein] + ATP = O-phospho-L-seryl-[protein] + ADP + H(+)</text>
        <dbReference type="Rhea" id="RHEA:17989"/>
        <dbReference type="Rhea" id="RHEA-COMP:9863"/>
        <dbReference type="Rhea" id="RHEA-COMP:11604"/>
        <dbReference type="ChEBI" id="CHEBI:15378"/>
        <dbReference type="ChEBI" id="CHEBI:29999"/>
        <dbReference type="ChEBI" id="CHEBI:30616"/>
        <dbReference type="ChEBI" id="CHEBI:83421"/>
        <dbReference type="ChEBI" id="CHEBI:456216"/>
        <dbReference type="EC" id="2.7.11.22"/>
    </reaction>
</comment>
<dbReference type="Proteomes" id="UP001642406">
    <property type="component" value="Unassembled WGS sequence"/>
</dbReference>
<dbReference type="InterPro" id="IPR000719">
    <property type="entry name" value="Prot_kinase_dom"/>
</dbReference>
<feature type="domain" description="Protein kinase" evidence="6">
    <location>
        <begin position="95"/>
        <end position="387"/>
    </location>
</feature>
<dbReference type="Pfam" id="PF00069">
    <property type="entry name" value="Pkinase"/>
    <property type="match status" value="1"/>
</dbReference>
<dbReference type="Gene3D" id="1.10.510.10">
    <property type="entry name" value="Transferase(Phosphotransferase) domain 1"/>
    <property type="match status" value="1"/>
</dbReference>
<evidence type="ECO:0000256" key="3">
    <source>
        <dbReference type="ARBA" id="ARBA00022840"/>
    </source>
</evidence>
<keyword evidence="7" id="KW-0808">Transferase</keyword>
<gene>
    <name evidence="7" type="primary">CSK1</name>
    <name evidence="7" type="ORF">SBRCBS47491_008994</name>
</gene>
<organism evidence="7 8">
    <name type="scientific">Sporothrix bragantina</name>
    <dbReference type="NCBI Taxonomy" id="671064"/>
    <lineage>
        <taxon>Eukaryota</taxon>
        <taxon>Fungi</taxon>
        <taxon>Dikarya</taxon>
        <taxon>Ascomycota</taxon>
        <taxon>Pezizomycotina</taxon>
        <taxon>Sordariomycetes</taxon>
        <taxon>Sordariomycetidae</taxon>
        <taxon>Ophiostomatales</taxon>
        <taxon>Ophiostomataceae</taxon>
        <taxon>Sporothrix</taxon>
    </lineage>
</organism>
<evidence type="ECO:0000256" key="1">
    <source>
        <dbReference type="ARBA" id="ARBA00012425"/>
    </source>
</evidence>
<dbReference type="Gene3D" id="3.30.200.20">
    <property type="entry name" value="Phosphorylase Kinase, domain 1"/>
    <property type="match status" value="1"/>
</dbReference>
<keyword evidence="3" id="KW-0067">ATP-binding</keyword>
<dbReference type="PANTHER" id="PTHR24056">
    <property type="entry name" value="CELL DIVISION PROTEIN KINASE"/>
    <property type="match status" value="1"/>
</dbReference>
<dbReference type="InterPro" id="IPR011009">
    <property type="entry name" value="Kinase-like_dom_sf"/>
</dbReference>
<dbReference type="EC" id="2.7.11.22" evidence="1"/>
<dbReference type="PROSITE" id="PS50011">
    <property type="entry name" value="PROTEIN_KINASE_DOM"/>
    <property type="match status" value="1"/>
</dbReference>
<dbReference type="SUPFAM" id="SSF56112">
    <property type="entry name" value="Protein kinase-like (PK-like)"/>
    <property type="match status" value="1"/>
</dbReference>
<dbReference type="EMBL" id="CAWUHC010000130">
    <property type="protein sequence ID" value="CAK7234577.1"/>
    <property type="molecule type" value="Genomic_DNA"/>
</dbReference>
<reference evidence="7 8" key="1">
    <citation type="submission" date="2024-01" db="EMBL/GenBank/DDBJ databases">
        <authorList>
            <person name="Allen C."/>
            <person name="Tagirdzhanova G."/>
        </authorList>
    </citation>
    <scope>NUCLEOTIDE SEQUENCE [LARGE SCALE GENOMIC DNA]</scope>
</reference>
<keyword evidence="8" id="KW-1185">Reference proteome</keyword>
<evidence type="ECO:0000256" key="5">
    <source>
        <dbReference type="ARBA" id="ARBA00048367"/>
    </source>
</evidence>